<dbReference type="RefSeq" id="WP_170830145.1">
    <property type="nucleotide sequence ID" value="NZ_FMYP01000071.1"/>
</dbReference>
<proteinExistence type="predicted"/>
<gene>
    <name evidence="1" type="ORF">SAMN05216323_107114</name>
</gene>
<dbReference type="EMBL" id="FMYP01000071">
    <property type="protein sequence ID" value="SDD01059.1"/>
    <property type="molecule type" value="Genomic_DNA"/>
</dbReference>
<protein>
    <submittedName>
        <fullName evidence="1">Membrane fusion protein, cobalt-zinc-cadmium efflux system</fullName>
    </submittedName>
</protein>
<evidence type="ECO:0000313" key="1">
    <source>
        <dbReference type="EMBL" id="SDD01059.1"/>
    </source>
</evidence>
<accession>A0A1G6R8V8</accession>
<reference evidence="1 2" key="1">
    <citation type="submission" date="2016-09" db="EMBL/GenBank/DDBJ databases">
        <authorList>
            <person name="Capua I."/>
            <person name="De Benedictis P."/>
            <person name="Joannis T."/>
            <person name="Lombin L.H."/>
            <person name="Cattoli G."/>
        </authorList>
    </citation>
    <scope>NUCLEOTIDE SEQUENCE [LARGE SCALE GENOMIC DNA]</scope>
    <source>
        <strain evidence="1 2">A7P-90m</strain>
    </source>
</reference>
<dbReference type="STRING" id="1640674.SAMN05216323_107114"/>
<name>A0A1G6R8V8_9BACT</name>
<sequence>MCRSFSEYRMVEVHKGVSDNGFTEIILPASFAIKTAKVVIKGAYNLLSAKKNAGEMSC</sequence>
<keyword evidence="2" id="KW-1185">Reference proteome</keyword>
<dbReference type="Proteomes" id="UP000199452">
    <property type="component" value="Unassembled WGS sequence"/>
</dbReference>
<dbReference type="AlphaFoldDB" id="A0A1G6R8V8"/>
<organism evidence="1 2">
    <name type="scientific">Williamwhitmania taraxaci</name>
    <dbReference type="NCBI Taxonomy" id="1640674"/>
    <lineage>
        <taxon>Bacteria</taxon>
        <taxon>Pseudomonadati</taxon>
        <taxon>Bacteroidota</taxon>
        <taxon>Bacteroidia</taxon>
        <taxon>Bacteroidales</taxon>
        <taxon>Williamwhitmaniaceae</taxon>
        <taxon>Williamwhitmania</taxon>
    </lineage>
</organism>
<evidence type="ECO:0000313" key="2">
    <source>
        <dbReference type="Proteomes" id="UP000199452"/>
    </source>
</evidence>